<gene>
    <name evidence="7" type="ORF">ACHAWO_010643</name>
</gene>
<feature type="domain" description="Cyclin-like" evidence="6">
    <location>
        <begin position="146"/>
        <end position="231"/>
    </location>
</feature>
<dbReference type="EMBL" id="JALLPJ020000079">
    <property type="protein sequence ID" value="KAL3803077.1"/>
    <property type="molecule type" value="Genomic_DNA"/>
</dbReference>
<keyword evidence="3" id="KW-0131">Cell cycle</keyword>
<evidence type="ECO:0000313" key="7">
    <source>
        <dbReference type="EMBL" id="KAL3803077.1"/>
    </source>
</evidence>
<feature type="region of interest" description="Disordered" evidence="5">
    <location>
        <begin position="1"/>
        <end position="25"/>
    </location>
</feature>
<reference evidence="7 8" key="1">
    <citation type="submission" date="2024-10" db="EMBL/GenBank/DDBJ databases">
        <title>Updated reference genomes for cyclostephanoid diatoms.</title>
        <authorList>
            <person name="Roberts W.R."/>
            <person name="Alverson A.J."/>
        </authorList>
    </citation>
    <scope>NUCLEOTIDE SEQUENCE [LARGE SCALE GENOMIC DNA]</scope>
    <source>
        <strain evidence="7 8">AJA010-31</strain>
    </source>
</reference>
<comment type="caution">
    <text evidence="7">The sequence shown here is derived from an EMBL/GenBank/DDBJ whole genome shotgun (WGS) entry which is preliminary data.</text>
</comment>
<dbReference type="GO" id="GO:0051301">
    <property type="term" value="P:cell division"/>
    <property type="evidence" value="ECO:0007669"/>
    <property type="project" value="UniProtKB-KW"/>
</dbReference>
<dbReference type="PROSITE" id="PS00292">
    <property type="entry name" value="CYCLINS"/>
    <property type="match status" value="1"/>
</dbReference>
<evidence type="ECO:0000259" key="6">
    <source>
        <dbReference type="SMART" id="SM00385"/>
    </source>
</evidence>
<dbReference type="PANTHER" id="PTHR10177">
    <property type="entry name" value="CYCLINS"/>
    <property type="match status" value="1"/>
</dbReference>
<dbReference type="InterPro" id="IPR013763">
    <property type="entry name" value="Cyclin-like_dom"/>
</dbReference>
<dbReference type="Gene3D" id="1.10.472.10">
    <property type="entry name" value="Cyclin-like"/>
    <property type="match status" value="2"/>
</dbReference>
<dbReference type="InterPro" id="IPR048258">
    <property type="entry name" value="Cyclins_cyclin-box"/>
</dbReference>
<protein>
    <recommendedName>
        <fullName evidence="6">Cyclin-like domain-containing protein</fullName>
    </recommendedName>
</protein>
<evidence type="ECO:0000256" key="5">
    <source>
        <dbReference type="SAM" id="MobiDB-lite"/>
    </source>
</evidence>
<comment type="similarity">
    <text evidence="4">Belongs to the cyclin family.</text>
</comment>
<evidence type="ECO:0000256" key="4">
    <source>
        <dbReference type="RuleBase" id="RU000383"/>
    </source>
</evidence>
<feature type="region of interest" description="Disordered" evidence="5">
    <location>
        <begin position="344"/>
        <end position="389"/>
    </location>
</feature>
<dbReference type="InterPro" id="IPR004367">
    <property type="entry name" value="Cyclin_C-dom"/>
</dbReference>
<feature type="compositionally biased region" description="Polar residues" evidence="5">
    <location>
        <begin position="344"/>
        <end position="361"/>
    </location>
</feature>
<dbReference type="Pfam" id="PF02984">
    <property type="entry name" value="Cyclin_C"/>
    <property type="match status" value="1"/>
</dbReference>
<organism evidence="7 8">
    <name type="scientific">Cyclotella atomus</name>
    <dbReference type="NCBI Taxonomy" id="382360"/>
    <lineage>
        <taxon>Eukaryota</taxon>
        <taxon>Sar</taxon>
        <taxon>Stramenopiles</taxon>
        <taxon>Ochrophyta</taxon>
        <taxon>Bacillariophyta</taxon>
        <taxon>Coscinodiscophyceae</taxon>
        <taxon>Thalassiosirophycidae</taxon>
        <taxon>Stephanodiscales</taxon>
        <taxon>Stephanodiscaceae</taxon>
        <taxon>Cyclotella</taxon>
    </lineage>
</organism>
<accession>A0ABD3QSI1</accession>
<keyword evidence="8" id="KW-1185">Reference proteome</keyword>
<keyword evidence="2 4" id="KW-0195">Cyclin</keyword>
<dbReference type="SUPFAM" id="SSF47954">
    <property type="entry name" value="Cyclin-like"/>
    <property type="match status" value="1"/>
</dbReference>
<dbReference type="InterPro" id="IPR039361">
    <property type="entry name" value="Cyclin"/>
</dbReference>
<dbReference type="Proteomes" id="UP001530400">
    <property type="component" value="Unassembled WGS sequence"/>
</dbReference>
<feature type="compositionally biased region" description="Basic and acidic residues" evidence="5">
    <location>
        <begin position="12"/>
        <end position="23"/>
    </location>
</feature>
<dbReference type="InterPro" id="IPR006671">
    <property type="entry name" value="Cyclin_N"/>
</dbReference>
<dbReference type="SMART" id="SM00385">
    <property type="entry name" value="CYCLIN"/>
    <property type="match status" value="1"/>
</dbReference>
<sequence length="389" mass="43458">MRCTESTGDALSLKETRGTDNHPDSGPSSSFCLQYCEFVFGQNPDQLQACQDEYCNPGDGDQTSDKSAAAEKVASSNQASSLRGYYTEYSFGDLQTLLLIEQRYQFSVQQCQSFRSALDLASGATKLRQENQHIDQNLDWRYRIARWLLKASDDLNLARETAAIALTYLDRFMMRRGSIVKREYQLASVTSLFMASKLYEKKPLKMARLVKYTQGVFPPNEIIVKEVELTKVNMTFMFPPTPGAFALMLLNGLSGKSESVKDLIENIQFLTQLTACDFFFLSKRPSTIAVAAIVVSLEQTDFIESSRACLDNIKASGLKLDDEDTASCVKRLKSIFEENQKQINAAGNREGSQGRSASFSTPPRGRITPSPTVEITAKYSGSKRSRHEM</sequence>
<dbReference type="InterPro" id="IPR036915">
    <property type="entry name" value="Cyclin-like_sf"/>
</dbReference>
<proteinExistence type="inferred from homology"/>
<evidence type="ECO:0000256" key="3">
    <source>
        <dbReference type="ARBA" id="ARBA00023306"/>
    </source>
</evidence>
<evidence type="ECO:0000313" key="8">
    <source>
        <dbReference type="Proteomes" id="UP001530400"/>
    </source>
</evidence>
<evidence type="ECO:0000256" key="2">
    <source>
        <dbReference type="ARBA" id="ARBA00023127"/>
    </source>
</evidence>
<dbReference type="AlphaFoldDB" id="A0ABD3QSI1"/>
<keyword evidence="1" id="KW-0132">Cell division</keyword>
<dbReference type="Pfam" id="PF00134">
    <property type="entry name" value="Cyclin_N"/>
    <property type="match status" value="1"/>
</dbReference>
<evidence type="ECO:0000256" key="1">
    <source>
        <dbReference type="ARBA" id="ARBA00022618"/>
    </source>
</evidence>
<name>A0ABD3QSI1_9STRA</name>
<dbReference type="CDD" id="cd20537">
    <property type="entry name" value="CYCLIN_CCNO-like_rpt2"/>
    <property type="match status" value="1"/>
</dbReference>